<name>A0A4R6T247_9SPHI</name>
<dbReference type="Proteomes" id="UP000295620">
    <property type="component" value="Unassembled WGS sequence"/>
</dbReference>
<accession>A0A4R6T247</accession>
<keyword evidence="3" id="KW-1185">Reference proteome</keyword>
<feature type="compositionally biased region" description="Polar residues" evidence="1">
    <location>
        <begin position="32"/>
        <end position="42"/>
    </location>
</feature>
<dbReference type="EMBL" id="SNYC01000003">
    <property type="protein sequence ID" value="TDQ11768.1"/>
    <property type="molecule type" value="Genomic_DNA"/>
</dbReference>
<evidence type="ECO:0000313" key="3">
    <source>
        <dbReference type="Proteomes" id="UP000295620"/>
    </source>
</evidence>
<comment type="caution">
    <text evidence="2">The sequence shown here is derived from an EMBL/GenBank/DDBJ whole genome shotgun (WGS) entry which is preliminary data.</text>
</comment>
<feature type="region of interest" description="Disordered" evidence="1">
    <location>
        <begin position="32"/>
        <end position="51"/>
    </location>
</feature>
<gene>
    <name evidence="2" type="ORF">ATK78_0896</name>
</gene>
<sequence>MISPTCAKILNKINILIVATLLSCQGNTRSTTADTTLPISSDSTEKRSSSPEIKKEKSFVILEGEITKTVYEASKSSYHDFITYDSLTYAAKDGKIVLPVKNGQVVLTDNTGVPHDENIETHKYIGQVKPIHKYVIEVHLYEDNFFVLIDMESGKKDTVNGFPYLSPDHQKIFASQFNPYETYDHINPPTQDVELFAVTKNGIGVIASKPFSWYFKEVYWKDNHTIYVKATTVADGSDFIFKKLTITEQ</sequence>
<protein>
    <submittedName>
        <fullName evidence="2">Uncharacterized protein</fullName>
    </submittedName>
</protein>
<evidence type="ECO:0000256" key="1">
    <source>
        <dbReference type="SAM" id="MobiDB-lite"/>
    </source>
</evidence>
<dbReference type="AlphaFoldDB" id="A0A4R6T247"/>
<reference evidence="2 3" key="1">
    <citation type="submission" date="2019-03" db="EMBL/GenBank/DDBJ databases">
        <title>Genomic Encyclopedia of Archaeal and Bacterial Type Strains, Phase II (KMG-II): from individual species to whole genera.</title>
        <authorList>
            <person name="Goeker M."/>
        </authorList>
    </citation>
    <scope>NUCLEOTIDE SEQUENCE [LARGE SCALE GENOMIC DNA]</scope>
    <source>
        <strain evidence="2 3">DSM 19035</strain>
    </source>
</reference>
<organism evidence="2 3">
    <name type="scientific">Pedobacter metabolipauper</name>
    <dbReference type="NCBI Taxonomy" id="425513"/>
    <lineage>
        <taxon>Bacteria</taxon>
        <taxon>Pseudomonadati</taxon>
        <taxon>Bacteroidota</taxon>
        <taxon>Sphingobacteriia</taxon>
        <taxon>Sphingobacteriales</taxon>
        <taxon>Sphingobacteriaceae</taxon>
        <taxon>Pedobacter</taxon>
    </lineage>
</organism>
<proteinExistence type="predicted"/>
<evidence type="ECO:0000313" key="2">
    <source>
        <dbReference type="EMBL" id="TDQ11768.1"/>
    </source>
</evidence>